<dbReference type="RefSeq" id="WP_111314731.1">
    <property type="nucleotide sequence ID" value="NZ_QEPW01000001.1"/>
</dbReference>
<dbReference type="Proteomes" id="UP000253910">
    <property type="component" value="Unassembled WGS sequence"/>
</dbReference>
<dbReference type="EMBL" id="QEPW01000001">
    <property type="protein sequence ID" value="RDE99273.1"/>
    <property type="molecule type" value="Genomic_DNA"/>
</dbReference>
<protein>
    <recommendedName>
        <fullName evidence="3">Lipoprotein</fullName>
    </recommendedName>
</protein>
<organism evidence="1 2">
    <name type="scientific">Haemophilus parainfluenzae</name>
    <dbReference type="NCBI Taxonomy" id="729"/>
    <lineage>
        <taxon>Bacteria</taxon>
        <taxon>Pseudomonadati</taxon>
        <taxon>Pseudomonadota</taxon>
        <taxon>Gammaproteobacteria</taxon>
        <taxon>Pasteurellales</taxon>
        <taxon>Pasteurellaceae</taxon>
        <taxon>Haemophilus</taxon>
    </lineage>
</organism>
<name>A0A369Z4S7_HAEPA</name>
<evidence type="ECO:0008006" key="3">
    <source>
        <dbReference type="Google" id="ProtNLM"/>
    </source>
</evidence>
<comment type="caution">
    <text evidence="1">The sequence shown here is derived from an EMBL/GenBank/DDBJ whole genome shotgun (WGS) entry which is preliminary data.</text>
</comment>
<evidence type="ECO:0000313" key="1">
    <source>
        <dbReference type="EMBL" id="RDE99273.1"/>
    </source>
</evidence>
<dbReference type="PROSITE" id="PS51257">
    <property type="entry name" value="PROKAR_LIPOPROTEIN"/>
    <property type="match status" value="1"/>
</dbReference>
<proteinExistence type="predicted"/>
<accession>A0A369Z4S7</accession>
<gene>
    <name evidence="1" type="ORF">DPV87_00155</name>
</gene>
<sequence>MRLIATVLAVGLLSACTQGYYVKHRSPISVSKHVKRLNTTACHDKDDWYLDGCRVGKDFQAQSQSQLNKRINFCGRRVSEELRTAWFNGFDAGSNGVQIDIEGYDEDALLTYDYDDDDRYSEDEEE</sequence>
<reference evidence="1 2" key="1">
    <citation type="submission" date="2018-05" db="EMBL/GenBank/DDBJ databases">
        <title>Draft Genome Sequences for a Diverse set of 7 Haemophilus Species.</title>
        <authorList>
            <person name="Nichols M."/>
            <person name="Topaz N."/>
            <person name="Wang X."/>
            <person name="Wang X."/>
            <person name="Boxrud D."/>
        </authorList>
    </citation>
    <scope>NUCLEOTIDE SEQUENCE [LARGE SCALE GENOMIC DNA]</scope>
    <source>
        <strain evidence="1 2">C2008001710</strain>
    </source>
</reference>
<evidence type="ECO:0000313" key="2">
    <source>
        <dbReference type="Proteomes" id="UP000253910"/>
    </source>
</evidence>
<dbReference type="AlphaFoldDB" id="A0A369Z4S7"/>